<dbReference type="PANTHER" id="PTHR43373">
    <property type="entry name" value="NA(+)/H(+) ANTIPORTER SUBUNIT"/>
    <property type="match status" value="1"/>
</dbReference>
<proteinExistence type="predicted"/>
<dbReference type="PANTHER" id="PTHR43373:SF1">
    <property type="entry name" value="NA(+)_H(+) ANTIPORTER SUBUNIT A"/>
    <property type="match status" value="1"/>
</dbReference>
<feature type="transmembrane region" description="Helical" evidence="11">
    <location>
        <begin position="364"/>
        <end position="387"/>
    </location>
</feature>
<keyword evidence="4" id="KW-1003">Cell membrane</keyword>
<keyword evidence="6 11" id="KW-1133">Transmembrane helix</keyword>
<feature type="domain" description="MrpA C-terminal/MbhE" evidence="16">
    <location>
        <begin position="686"/>
        <end position="758"/>
    </location>
</feature>
<evidence type="ECO:0000256" key="2">
    <source>
        <dbReference type="ARBA" id="ARBA00022448"/>
    </source>
</evidence>
<feature type="transmembrane region" description="Helical" evidence="11">
    <location>
        <begin position="893"/>
        <end position="911"/>
    </location>
</feature>
<evidence type="ECO:0000256" key="11">
    <source>
        <dbReference type="SAM" id="Phobius"/>
    </source>
</evidence>
<feature type="transmembrane region" description="Helical" evidence="11">
    <location>
        <begin position="931"/>
        <end position="952"/>
    </location>
</feature>
<evidence type="ECO:0000256" key="10">
    <source>
        <dbReference type="SAM" id="MobiDB-lite"/>
    </source>
</evidence>
<feature type="region of interest" description="Disordered" evidence="10">
    <location>
        <begin position="991"/>
        <end position="1024"/>
    </location>
</feature>
<dbReference type="NCBIfam" id="NF009284">
    <property type="entry name" value="PRK12644.1"/>
    <property type="match status" value="1"/>
</dbReference>
<dbReference type="GO" id="GO:0005886">
    <property type="term" value="C:plasma membrane"/>
    <property type="evidence" value="ECO:0007669"/>
    <property type="project" value="UniProtKB-SubCell"/>
</dbReference>
<dbReference type="InterPro" id="IPR007182">
    <property type="entry name" value="MnhB"/>
</dbReference>
<keyword evidence="18" id="KW-1185">Reference proteome</keyword>
<evidence type="ECO:0000259" key="14">
    <source>
        <dbReference type="Pfam" id="PF04039"/>
    </source>
</evidence>
<keyword evidence="7" id="KW-0406">Ion transport</keyword>
<evidence type="ECO:0000259" key="16">
    <source>
        <dbReference type="Pfam" id="PF20501"/>
    </source>
</evidence>
<evidence type="ECO:0000259" key="12">
    <source>
        <dbReference type="Pfam" id="PF00361"/>
    </source>
</evidence>
<feature type="transmembrane region" description="Helical" evidence="11">
    <location>
        <begin position="620"/>
        <end position="639"/>
    </location>
</feature>
<evidence type="ECO:0000259" key="15">
    <source>
        <dbReference type="Pfam" id="PF13244"/>
    </source>
</evidence>
<dbReference type="RefSeq" id="WP_158027803.1">
    <property type="nucleotide sequence ID" value="NZ_BMHG01000001.1"/>
</dbReference>
<evidence type="ECO:0000256" key="3">
    <source>
        <dbReference type="ARBA" id="ARBA00022449"/>
    </source>
</evidence>
<feature type="transmembrane region" description="Helical" evidence="11">
    <location>
        <begin position="270"/>
        <end position="287"/>
    </location>
</feature>
<feature type="transmembrane region" description="Helical" evidence="11">
    <location>
        <begin position="319"/>
        <end position="343"/>
    </location>
</feature>
<feature type="transmembrane region" description="Helical" evidence="11">
    <location>
        <begin position="645"/>
        <end position="664"/>
    </location>
</feature>
<evidence type="ECO:0000256" key="7">
    <source>
        <dbReference type="ARBA" id="ARBA00023065"/>
    </source>
</evidence>
<feature type="domain" description="Na+/H+ antiporter MnhB subunit-related protein" evidence="14">
    <location>
        <begin position="830"/>
        <end position="950"/>
    </location>
</feature>
<feature type="transmembrane region" description="Helical" evidence="11">
    <location>
        <begin position="74"/>
        <end position="93"/>
    </location>
</feature>
<dbReference type="Pfam" id="PF13244">
    <property type="entry name" value="MbhD"/>
    <property type="match status" value="1"/>
</dbReference>
<dbReference type="InterPro" id="IPR001516">
    <property type="entry name" value="Proton_antipo_N"/>
</dbReference>
<feature type="transmembrane region" description="Helical" evidence="11">
    <location>
        <begin position="744"/>
        <end position="762"/>
    </location>
</feature>
<feature type="transmembrane region" description="Helical" evidence="11">
    <location>
        <begin position="202"/>
        <end position="227"/>
    </location>
</feature>
<dbReference type="InterPro" id="IPR046806">
    <property type="entry name" value="MrpA_C/MbhE"/>
</dbReference>
<feature type="domain" description="MrpA C-terminal/MbhD" evidence="15">
    <location>
        <begin position="604"/>
        <end position="668"/>
    </location>
</feature>
<dbReference type="InterPro" id="IPR050616">
    <property type="entry name" value="CPA3_Na-H_Antiporter_A"/>
</dbReference>
<name>A0A6H9WNC7_9MICO</name>
<dbReference type="Pfam" id="PF20501">
    <property type="entry name" value="MbhE"/>
    <property type="match status" value="1"/>
</dbReference>
<accession>A0A6H9WNC7</accession>
<evidence type="ECO:0000256" key="6">
    <source>
        <dbReference type="ARBA" id="ARBA00022989"/>
    </source>
</evidence>
<feature type="transmembrane region" description="Helical" evidence="11">
    <location>
        <begin position="684"/>
        <end position="703"/>
    </location>
</feature>
<evidence type="ECO:0000313" key="18">
    <source>
        <dbReference type="Proteomes" id="UP000431744"/>
    </source>
</evidence>
<sequence length="1024" mass="108786">MLLLLLAFGIVACALPLVRRWLHNGMFIVAALVSAAAFVVTILQGPAVLAGGEVRETLEWLPQVSMNLDLRVDALSWVLALIVTGVGALVLLYCARYFKRDEADLGRFAAILLAFAGVMYGLVIADNLYLLFIFWELTSVFSYLLVGHYTGRRASRGAAMQALMVTVFGGLTMFVGFVMLHAQSGTALLGELIADPPEFDALVITAIMLVLVGVATKSALVPFHFWLPGAMAAPTPVSAYLHAAAMVKAGVYLVARLAPGFAEMPGWREVLVVFGVFTMLVGGWRSLRQHDLKLILAYGTVSQLGFMTTVVAFGTHDAALAGITLVVAHACFKAALFLIVGMIDHRTGTRDIRKLSGLGRSAPMLVVVTTLALASMSGLPPLIGFVAKEGLLGAFLQAGEHGNAWGWVALIGVALGSAFTVAYSLRFLWGAFSRKPGVESVQYVPEHLDFMVSPAILAIVSVVFGLAAPLVNVPAGLYAGTLPSLDPEHPAYLALWHGFEPPLFISLGTIVLGSLMFAGRRTVANLQAKVPSIIESARGYWTAINVVDLISARVTAATQRGSLPFYIGTIVVVFAATMGITLLMADWPQLPPIEWSWVQLVVVVVMSIAAIAATRSRKRFQGVVLVGVTGYAMAVIFALHGAPDLAITQTLIETITLVVFVLVLRRLPATHLERKENLPAWVRWGIGLAVGIALGAVALFAIASRTVTPDSVAFPVLASEGGHGQNIVNVTLVDLRGWDTMGELSVLIAAATGIASLIYLNTRYANRGSPKQLVRPPRFTLTASPITDVIQVPGRTTQNPERPARQARDHQKVWLLAGKSLAPENRSILLEVVVRLVFHALFIASLFLLFSGHNAPGGGFAGGIVAGLALATRYLAGGRHELDLAMRIDAGRLLGIGLLFATVTALVPVILGFGPLTSTYIDTEVPFIGEFVFVTSTLFDIGVYLICIALAIDILRSLGSEVDIQAEATDRDEGARSDDGELQVMPVGNVHDHPVLAPTSTAADGADGGDGDNSGGPHEGGGRE</sequence>
<feature type="transmembrane region" description="Helical" evidence="11">
    <location>
        <begin position="450"/>
        <end position="471"/>
    </location>
</feature>
<feature type="transmembrane region" description="Helical" evidence="11">
    <location>
        <begin position="129"/>
        <end position="150"/>
    </location>
</feature>
<gene>
    <name evidence="17" type="ORF">F8O04_02725</name>
</gene>
<dbReference type="OrthoDB" id="9811798at2"/>
<evidence type="ECO:0000256" key="8">
    <source>
        <dbReference type="ARBA" id="ARBA00023136"/>
    </source>
</evidence>
<feature type="compositionally biased region" description="Gly residues" evidence="10">
    <location>
        <begin position="1006"/>
        <end position="1024"/>
    </location>
</feature>
<keyword evidence="3" id="KW-0050">Antiport</keyword>
<dbReference type="AlphaFoldDB" id="A0A6H9WNC7"/>
<comment type="subcellular location">
    <subcellularLocation>
        <location evidence="1">Cell membrane</location>
        <topology evidence="1">Multi-pass membrane protein</topology>
    </subcellularLocation>
    <subcellularLocation>
        <location evidence="9">Membrane</location>
        <topology evidence="9">Multi-pass membrane protein</topology>
    </subcellularLocation>
</comment>
<dbReference type="InterPro" id="IPR025383">
    <property type="entry name" value="MrpA_C/MbhD"/>
</dbReference>
<dbReference type="Pfam" id="PF00662">
    <property type="entry name" value="Proton_antipo_N"/>
    <property type="match status" value="1"/>
</dbReference>
<keyword evidence="5 9" id="KW-0812">Transmembrane</keyword>
<feature type="transmembrane region" description="Helical" evidence="11">
    <location>
        <begin position="105"/>
        <end position="123"/>
    </location>
</feature>
<feature type="transmembrane region" description="Helical" evidence="11">
    <location>
        <begin position="294"/>
        <end position="313"/>
    </location>
</feature>
<comment type="caution">
    <text evidence="17">The sequence shown here is derived from an EMBL/GenBank/DDBJ whole genome shotgun (WGS) entry which is preliminary data.</text>
</comment>
<evidence type="ECO:0000259" key="13">
    <source>
        <dbReference type="Pfam" id="PF00662"/>
    </source>
</evidence>
<protein>
    <submittedName>
        <fullName evidence="17">Na+/H+ antiporter subunit A</fullName>
    </submittedName>
</protein>
<dbReference type="EMBL" id="WBJY01000001">
    <property type="protein sequence ID" value="KAB1649211.1"/>
    <property type="molecule type" value="Genomic_DNA"/>
</dbReference>
<reference evidence="17 18" key="1">
    <citation type="submission" date="2019-09" db="EMBL/GenBank/DDBJ databases">
        <title>Phylogeny of genus Pseudoclavibacter and closely related genus.</title>
        <authorList>
            <person name="Li Y."/>
        </authorList>
    </citation>
    <scope>NUCLEOTIDE SEQUENCE [LARGE SCALE GENOMIC DNA]</scope>
    <source>
        <strain evidence="17 18">EGI 60007</strain>
    </source>
</reference>
<feature type="transmembrane region" description="Helical" evidence="11">
    <location>
        <begin position="407"/>
        <end position="429"/>
    </location>
</feature>
<dbReference type="GO" id="GO:0006811">
    <property type="term" value="P:monoatomic ion transport"/>
    <property type="evidence" value="ECO:0007669"/>
    <property type="project" value="UniProtKB-KW"/>
</dbReference>
<feature type="transmembrane region" description="Helical" evidence="11">
    <location>
        <begin position="162"/>
        <end position="182"/>
    </location>
</feature>
<feature type="domain" description="NADH-Ubiquinone oxidoreductase (complex I) chain 5 N-terminal" evidence="13">
    <location>
        <begin position="63"/>
        <end position="108"/>
    </location>
</feature>
<evidence type="ECO:0000256" key="4">
    <source>
        <dbReference type="ARBA" id="ARBA00022475"/>
    </source>
</evidence>
<feature type="domain" description="NADH:quinone oxidoreductase/Mrp antiporter transmembrane" evidence="12">
    <location>
        <begin position="125"/>
        <end position="400"/>
    </location>
</feature>
<evidence type="ECO:0000256" key="5">
    <source>
        <dbReference type="ARBA" id="ARBA00022692"/>
    </source>
</evidence>
<feature type="transmembrane region" description="Helical" evidence="11">
    <location>
        <begin position="595"/>
        <end position="613"/>
    </location>
</feature>
<dbReference type="GO" id="GO:0015297">
    <property type="term" value="F:antiporter activity"/>
    <property type="evidence" value="ECO:0007669"/>
    <property type="project" value="UniProtKB-KW"/>
</dbReference>
<dbReference type="Proteomes" id="UP000431744">
    <property type="component" value="Unassembled WGS sequence"/>
</dbReference>
<evidence type="ECO:0000256" key="1">
    <source>
        <dbReference type="ARBA" id="ARBA00004651"/>
    </source>
</evidence>
<feature type="transmembrane region" description="Helical" evidence="11">
    <location>
        <begin position="563"/>
        <end position="583"/>
    </location>
</feature>
<evidence type="ECO:0000313" key="17">
    <source>
        <dbReference type="EMBL" id="KAB1649211.1"/>
    </source>
</evidence>
<dbReference type="PRINTS" id="PR01434">
    <property type="entry name" value="NADHDHGNASE5"/>
</dbReference>
<organism evidence="17 18">
    <name type="scientific">Pseudoclavibacter endophyticus</name>
    <dbReference type="NCBI Taxonomy" id="1778590"/>
    <lineage>
        <taxon>Bacteria</taxon>
        <taxon>Bacillati</taxon>
        <taxon>Actinomycetota</taxon>
        <taxon>Actinomycetes</taxon>
        <taxon>Micrococcales</taxon>
        <taxon>Microbacteriaceae</taxon>
        <taxon>Pseudoclavibacter</taxon>
    </lineage>
</organism>
<dbReference type="Pfam" id="PF04039">
    <property type="entry name" value="MnhB"/>
    <property type="match status" value="1"/>
</dbReference>
<keyword evidence="8 11" id="KW-0472">Membrane</keyword>
<dbReference type="Pfam" id="PF00361">
    <property type="entry name" value="Proton_antipo_M"/>
    <property type="match status" value="1"/>
</dbReference>
<evidence type="ECO:0000256" key="9">
    <source>
        <dbReference type="RuleBase" id="RU000320"/>
    </source>
</evidence>
<feature type="transmembrane region" description="Helical" evidence="11">
    <location>
        <begin position="828"/>
        <end position="849"/>
    </location>
</feature>
<feature type="transmembrane region" description="Helical" evidence="11">
    <location>
        <begin position="491"/>
        <end position="517"/>
    </location>
</feature>
<feature type="transmembrane region" description="Helical" evidence="11">
    <location>
        <begin position="855"/>
        <end position="872"/>
    </location>
</feature>
<dbReference type="InterPro" id="IPR001750">
    <property type="entry name" value="ND/Mrp_TM"/>
</dbReference>
<keyword evidence="2" id="KW-0813">Transport</keyword>